<name>A0A812UJM2_SYMPI</name>
<keyword evidence="3" id="KW-1185">Reference proteome</keyword>
<feature type="region of interest" description="Disordered" evidence="1">
    <location>
        <begin position="67"/>
        <end position="107"/>
    </location>
</feature>
<reference evidence="2" key="1">
    <citation type="submission" date="2021-02" db="EMBL/GenBank/DDBJ databases">
        <authorList>
            <person name="Dougan E. K."/>
            <person name="Rhodes N."/>
            <person name="Thang M."/>
            <person name="Chan C."/>
        </authorList>
    </citation>
    <scope>NUCLEOTIDE SEQUENCE</scope>
</reference>
<comment type="caution">
    <text evidence="2">The sequence shown here is derived from an EMBL/GenBank/DDBJ whole genome shotgun (WGS) entry which is preliminary data.</text>
</comment>
<protein>
    <recommendedName>
        <fullName evidence="4">AP2/ERF domain-containing protein</fullName>
    </recommendedName>
</protein>
<dbReference type="EMBL" id="CAJNIZ010037435">
    <property type="protein sequence ID" value="CAE7571264.1"/>
    <property type="molecule type" value="Genomic_DNA"/>
</dbReference>
<proteinExistence type="predicted"/>
<feature type="non-terminal residue" evidence="2">
    <location>
        <position position="1"/>
    </location>
</feature>
<accession>A0A812UJM2</accession>
<dbReference type="Proteomes" id="UP000649617">
    <property type="component" value="Unassembled WGS sequence"/>
</dbReference>
<evidence type="ECO:0000256" key="1">
    <source>
        <dbReference type="SAM" id="MobiDB-lite"/>
    </source>
</evidence>
<evidence type="ECO:0008006" key="4">
    <source>
        <dbReference type="Google" id="ProtNLM"/>
    </source>
</evidence>
<dbReference type="OrthoDB" id="6585768at2759"/>
<sequence length="107" mass="12883">AWRVLFNKKDYEHNFFVKCSCYFRVPIYGFERAKELAIAYRRRLDAEWDEQQRIWADLHAKREQERAKRRSERAIAASQQVHAEQSIYGTEEPEPLLEAPRSDRTPQ</sequence>
<dbReference type="AlphaFoldDB" id="A0A812UJM2"/>
<evidence type="ECO:0000313" key="3">
    <source>
        <dbReference type="Proteomes" id="UP000649617"/>
    </source>
</evidence>
<organism evidence="2 3">
    <name type="scientific">Symbiodinium pilosum</name>
    <name type="common">Dinoflagellate</name>
    <dbReference type="NCBI Taxonomy" id="2952"/>
    <lineage>
        <taxon>Eukaryota</taxon>
        <taxon>Sar</taxon>
        <taxon>Alveolata</taxon>
        <taxon>Dinophyceae</taxon>
        <taxon>Suessiales</taxon>
        <taxon>Symbiodiniaceae</taxon>
        <taxon>Symbiodinium</taxon>
    </lineage>
</organism>
<gene>
    <name evidence="2" type="ORF">SPIL2461_LOCUS15381</name>
</gene>
<evidence type="ECO:0000313" key="2">
    <source>
        <dbReference type="EMBL" id="CAE7571264.1"/>
    </source>
</evidence>